<dbReference type="Pfam" id="PF14070">
    <property type="entry name" value="YjfB_motility"/>
    <property type="match status" value="1"/>
</dbReference>
<accession>A0A511Z8V3</accession>
<gene>
    <name evidence="1" type="ORF">SLU01_21900</name>
</gene>
<dbReference type="InterPro" id="IPR025906">
    <property type="entry name" value="YjfB_motility"/>
</dbReference>
<keyword evidence="2" id="KW-1185">Reference proteome</keyword>
<comment type="caution">
    <text evidence="1">The sequence shown here is derived from an EMBL/GenBank/DDBJ whole genome shotgun (WGS) entry which is preliminary data.</text>
</comment>
<protein>
    <recommendedName>
        <fullName evidence="3">Motility protein</fullName>
    </recommendedName>
</protein>
<dbReference type="Proteomes" id="UP000321901">
    <property type="component" value="Unassembled WGS sequence"/>
</dbReference>
<reference evidence="1 2" key="1">
    <citation type="submission" date="2019-07" db="EMBL/GenBank/DDBJ databases">
        <title>Whole genome shotgun sequence of Sporosarcina luteola NBRC 105378.</title>
        <authorList>
            <person name="Hosoyama A."/>
            <person name="Uohara A."/>
            <person name="Ohji S."/>
            <person name="Ichikawa N."/>
        </authorList>
    </citation>
    <scope>NUCLEOTIDE SEQUENCE [LARGE SCALE GENOMIC DNA]</scope>
    <source>
        <strain evidence="1 2">NBRC 105378</strain>
    </source>
</reference>
<evidence type="ECO:0000313" key="2">
    <source>
        <dbReference type="Proteomes" id="UP000321901"/>
    </source>
</evidence>
<name>A0A511Z8V3_9BACL</name>
<dbReference type="RefSeq" id="WP_147058221.1">
    <property type="nucleotide sequence ID" value="NZ_BJYL01000029.1"/>
</dbReference>
<evidence type="ECO:0008006" key="3">
    <source>
        <dbReference type="Google" id="ProtNLM"/>
    </source>
</evidence>
<dbReference type="AlphaFoldDB" id="A0A511Z8V3"/>
<dbReference type="EMBL" id="BJYL01000029">
    <property type="protein sequence ID" value="GEN83878.1"/>
    <property type="molecule type" value="Genomic_DNA"/>
</dbReference>
<proteinExistence type="predicted"/>
<organism evidence="1 2">
    <name type="scientific">Sporosarcina luteola</name>
    <dbReference type="NCBI Taxonomy" id="582850"/>
    <lineage>
        <taxon>Bacteria</taxon>
        <taxon>Bacillati</taxon>
        <taxon>Bacillota</taxon>
        <taxon>Bacilli</taxon>
        <taxon>Bacillales</taxon>
        <taxon>Caryophanaceae</taxon>
        <taxon>Sporosarcina</taxon>
    </lineage>
</organism>
<dbReference type="OrthoDB" id="2942186at2"/>
<evidence type="ECO:0000313" key="1">
    <source>
        <dbReference type="EMBL" id="GEN83878.1"/>
    </source>
</evidence>
<sequence length="61" mass="6605">MDMNSIMASQLRSLQSTVQMSVMNKALSMETAAMTDMLQGLQDQPPVAAHPHKGMSVDIKA</sequence>